<proteinExistence type="predicted"/>
<protein>
    <submittedName>
        <fullName evidence="1">Uncharacterized protein</fullName>
    </submittedName>
</protein>
<accession>A0A1M4ZPI7</accession>
<gene>
    <name evidence="1" type="ORF">SAMN05444362_104146</name>
</gene>
<organism evidence="1 2">
    <name type="scientific">Dysgonomonas macrotermitis</name>
    <dbReference type="NCBI Taxonomy" id="1346286"/>
    <lineage>
        <taxon>Bacteria</taxon>
        <taxon>Pseudomonadati</taxon>
        <taxon>Bacteroidota</taxon>
        <taxon>Bacteroidia</taxon>
        <taxon>Bacteroidales</taxon>
        <taxon>Dysgonomonadaceae</taxon>
        <taxon>Dysgonomonas</taxon>
    </lineage>
</organism>
<dbReference type="OrthoDB" id="9994668at2"/>
<dbReference type="Proteomes" id="UP000184480">
    <property type="component" value="Unassembled WGS sequence"/>
</dbReference>
<dbReference type="RefSeq" id="WP_062184103.1">
    <property type="nucleotide sequence ID" value="NZ_BBXL01000025.1"/>
</dbReference>
<name>A0A1M4ZPI7_9BACT</name>
<reference evidence="2" key="1">
    <citation type="submission" date="2016-11" db="EMBL/GenBank/DDBJ databases">
        <authorList>
            <person name="Varghese N."/>
            <person name="Submissions S."/>
        </authorList>
    </citation>
    <scope>NUCLEOTIDE SEQUENCE [LARGE SCALE GENOMIC DNA]</scope>
    <source>
        <strain evidence="2">DSM 27370</strain>
    </source>
</reference>
<keyword evidence="2" id="KW-1185">Reference proteome</keyword>
<evidence type="ECO:0000313" key="1">
    <source>
        <dbReference type="EMBL" id="SHF19717.1"/>
    </source>
</evidence>
<dbReference type="STRING" id="1346286.SAMN05444362_104146"/>
<evidence type="ECO:0000313" key="2">
    <source>
        <dbReference type="Proteomes" id="UP000184480"/>
    </source>
</evidence>
<dbReference type="AlphaFoldDB" id="A0A1M4ZPI7"/>
<sequence length="188" mass="20703">MASDADGDGTWIPRVSLNGKVYRMTSPSQVSFLFPANTDTPLLFNKLKPDTGSIVDNPDAGYIRIDNDGSYVFTFRWWGAAQSSAISGANMKYNVIPANLKIRKVVSGIIQPENIENIMIFPNIQGVSAGNPRFSFTISMFASNLKKGDLYCILVNPFTDWILGLGLDAPTGQFDNVIYFPSVMVYNI</sequence>
<dbReference type="EMBL" id="FQUC01000004">
    <property type="protein sequence ID" value="SHF19717.1"/>
    <property type="molecule type" value="Genomic_DNA"/>
</dbReference>